<dbReference type="InterPro" id="IPR023996">
    <property type="entry name" value="TonB-dep_OMP_SusC/RagA"/>
</dbReference>
<dbReference type="InterPro" id="IPR011662">
    <property type="entry name" value="Secretin/TonB_short_N"/>
</dbReference>
<evidence type="ECO:0000256" key="6">
    <source>
        <dbReference type="ARBA" id="ARBA00023237"/>
    </source>
</evidence>
<protein>
    <submittedName>
        <fullName evidence="10">TonB-linked SusC/RagA family outer membrane protein</fullName>
    </submittedName>
</protein>
<keyword evidence="2 7" id="KW-0813">Transport</keyword>
<gene>
    <name evidence="10" type="ORF">BC643_1100</name>
</gene>
<dbReference type="SMART" id="SM00965">
    <property type="entry name" value="STN"/>
    <property type="match status" value="1"/>
</dbReference>
<proteinExistence type="inferred from homology"/>
<name>A0A419W5N3_9BACT</name>
<feature type="chain" id="PRO_5019570442" evidence="8">
    <location>
        <begin position="22"/>
        <end position="1092"/>
    </location>
</feature>
<dbReference type="InterPro" id="IPR012910">
    <property type="entry name" value="Plug_dom"/>
</dbReference>
<dbReference type="PROSITE" id="PS51257">
    <property type="entry name" value="PROKAR_LIPOPROTEIN"/>
    <property type="match status" value="1"/>
</dbReference>
<dbReference type="EMBL" id="RAPN01000001">
    <property type="protein sequence ID" value="RKD90757.1"/>
    <property type="molecule type" value="Genomic_DNA"/>
</dbReference>
<evidence type="ECO:0000256" key="1">
    <source>
        <dbReference type="ARBA" id="ARBA00004571"/>
    </source>
</evidence>
<dbReference type="Proteomes" id="UP000283387">
    <property type="component" value="Unassembled WGS sequence"/>
</dbReference>
<feature type="domain" description="Secretin/TonB short N-terminal" evidence="9">
    <location>
        <begin position="48"/>
        <end position="99"/>
    </location>
</feature>
<dbReference type="SUPFAM" id="SSF56935">
    <property type="entry name" value="Porins"/>
    <property type="match status" value="1"/>
</dbReference>
<evidence type="ECO:0000313" key="10">
    <source>
        <dbReference type="EMBL" id="RKD90757.1"/>
    </source>
</evidence>
<dbReference type="OrthoDB" id="9768177at2"/>
<evidence type="ECO:0000256" key="8">
    <source>
        <dbReference type="SAM" id="SignalP"/>
    </source>
</evidence>
<keyword evidence="4 7" id="KW-0812">Transmembrane</keyword>
<organism evidence="10 11">
    <name type="scientific">Mangrovibacterium diazotrophicum</name>
    <dbReference type="NCBI Taxonomy" id="1261403"/>
    <lineage>
        <taxon>Bacteria</taxon>
        <taxon>Pseudomonadati</taxon>
        <taxon>Bacteroidota</taxon>
        <taxon>Bacteroidia</taxon>
        <taxon>Marinilabiliales</taxon>
        <taxon>Prolixibacteraceae</taxon>
        <taxon>Mangrovibacterium</taxon>
    </lineage>
</organism>
<dbReference type="PROSITE" id="PS52016">
    <property type="entry name" value="TONB_DEPENDENT_REC_3"/>
    <property type="match status" value="1"/>
</dbReference>
<dbReference type="AlphaFoldDB" id="A0A419W5N3"/>
<comment type="caution">
    <text evidence="10">The sequence shown here is derived from an EMBL/GenBank/DDBJ whole genome shotgun (WGS) entry which is preliminary data.</text>
</comment>
<evidence type="ECO:0000256" key="3">
    <source>
        <dbReference type="ARBA" id="ARBA00022452"/>
    </source>
</evidence>
<comment type="similarity">
    <text evidence="7">Belongs to the TonB-dependent receptor family.</text>
</comment>
<keyword evidence="3 7" id="KW-1134">Transmembrane beta strand</keyword>
<evidence type="ECO:0000259" key="9">
    <source>
        <dbReference type="SMART" id="SM00965"/>
    </source>
</evidence>
<keyword evidence="11" id="KW-1185">Reference proteome</keyword>
<reference evidence="10 11" key="1">
    <citation type="submission" date="2018-09" db="EMBL/GenBank/DDBJ databases">
        <title>Genomic Encyclopedia of Archaeal and Bacterial Type Strains, Phase II (KMG-II): from individual species to whole genera.</title>
        <authorList>
            <person name="Goeker M."/>
        </authorList>
    </citation>
    <scope>NUCLEOTIDE SEQUENCE [LARGE SCALE GENOMIC DNA]</scope>
    <source>
        <strain evidence="10 11">DSM 27148</strain>
    </source>
</reference>
<dbReference type="Gene3D" id="2.60.40.1120">
    <property type="entry name" value="Carboxypeptidase-like, regulatory domain"/>
    <property type="match status" value="1"/>
</dbReference>
<dbReference type="Pfam" id="PF13715">
    <property type="entry name" value="CarbopepD_reg_2"/>
    <property type="match status" value="1"/>
</dbReference>
<dbReference type="RefSeq" id="WP_120272133.1">
    <property type="nucleotide sequence ID" value="NZ_RAPN01000001.1"/>
</dbReference>
<accession>A0A419W5N3</accession>
<dbReference type="Pfam" id="PF07715">
    <property type="entry name" value="Plug"/>
    <property type="match status" value="1"/>
</dbReference>
<keyword evidence="5 7" id="KW-0472">Membrane</keyword>
<evidence type="ECO:0000256" key="4">
    <source>
        <dbReference type="ARBA" id="ARBA00022692"/>
    </source>
</evidence>
<dbReference type="Gene3D" id="2.40.170.20">
    <property type="entry name" value="TonB-dependent receptor, beta-barrel domain"/>
    <property type="match status" value="1"/>
</dbReference>
<dbReference type="GO" id="GO:0009279">
    <property type="term" value="C:cell outer membrane"/>
    <property type="evidence" value="ECO:0007669"/>
    <property type="project" value="UniProtKB-SubCell"/>
</dbReference>
<evidence type="ECO:0000256" key="5">
    <source>
        <dbReference type="ARBA" id="ARBA00023136"/>
    </source>
</evidence>
<dbReference type="InterPro" id="IPR039426">
    <property type="entry name" value="TonB-dep_rcpt-like"/>
</dbReference>
<evidence type="ECO:0000256" key="7">
    <source>
        <dbReference type="PROSITE-ProRule" id="PRU01360"/>
    </source>
</evidence>
<sequence length="1092" mass="122132">MKKRLLLIIVLVACACLSGRAQEGSVTVQLKQSNLKKIFELIQLQSEYIIFYNDSQVDSKRKVSVSVESGTVNEVLDQALKGTDLSYKIFDRQIIILKEQDSQALSALQSDNLSQENRIIEGNVTDESGNPISGVSVFVFGKSYGVTTNFGGHYLLKIPADTKLLTFSFVGMKTIQESLGADSVLNVVLLPDNFGVEEVVVSALGIQRNERSLSFAQQTIDYEGVSSREYSFVSGLSGKVSGMQVTRSASGAGGSSKVLLRGNKSLSTSSEPLFVIDGIPMVNSKGRQLGLFDGGDQGDGLSQVNSDDIESITVLKGANAAALYGSQGANGVILINTKKGEPGALKVNLSSYFTVETIKDLPELQFDYGSLNGASESWSYEKGNYKDNYVKDFFQTGTNLVNTLSLSGGSYRTTSYFSFAHTSSQGVIPKNKYEKINLTFKQSSNLLEGRLILGSNIMLTEEQVKNKYMAGYYLNPLTGLYFFPRDRDFSQYKENYQVFNADRNLYVQNWFVEDHFQSNPYWIINNEPREDQIKRIIGNVNAAFRFNDHFNLKVRGSYDYAVKTYEEKHKAGSNVTNVHPNGRWVYTKVDDQLIYGDAILFYNDNWEKFSVSAILGTSYQKSTIGQGLTVDTDTDGLLYPNEFYFQNIEDNVIVYSILSSRLIKEAVFGNVQLNYDDKLFLDISGRNDWASSLYGTGNDSYFYPSVGLSGIITDLVTLPEFISYGKLRSSFSRVSNEVPFNRVNPQHSIGPVGVVFNTTKSFENLRPEKIQSYELGTEFKFWKNRFGFDFTYYKVVSLDQFIELPAPSGSGYTTYYVNAGKITNQGTESTVFVCPIRTRNFEWTATFNYSENQNKIVKLSDELKNPIVLSDNEGYQLIIDEGGSFGDLYAYKFERDERGRILLNENGTIRKSERQEYIGNSNPRYNLGLNNRIAYRNLSLDFLIGAKFGGKVISQTESMLDGYGVSKRTAVARDNGAVNINAVLPDGTPVNEIDPQVYYTSVGERSGIKEVYSYSRDNIRLSQIRFSYSFSPENLGIKDIQLSLVGQNLFFLYKSAPFDPEITLNTLIQDQAIDSFSVPSTRSFGLNVKVQF</sequence>
<feature type="signal peptide" evidence="8">
    <location>
        <begin position="1"/>
        <end position="21"/>
    </location>
</feature>
<dbReference type="InterPro" id="IPR008969">
    <property type="entry name" value="CarboxyPept-like_regulatory"/>
</dbReference>
<dbReference type="InterPro" id="IPR023997">
    <property type="entry name" value="TonB-dep_OMP_SusC/RagA_CS"/>
</dbReference>
<dbReference type="Gene3D" id="2.170.130.10">
    <property type="entry name" value="TonB-dependent receptor, plug domain"/>
    <property type="match status" value="1"/>
</dbReference>
<dbReference type="InterPro" id="IPR036942">
    <property type="entry name" value="Beta-barrel_TonB_sf"/>
</dbReference>
<dbReference type="NCBIfam" id="TIGR04057">
    <property type="entry name" value="SusC_RagA_signa"/>
    <property type="match status" value="1"/>
</dbReference>
<dbReference type="Pfam" id="PF07660">
    <property type="entry name" value="STN"/>
    <property type="match status" value="1"/>
</dbReference>
<comment type="subcellular location">
    <subcellularLocation>
        <location evidence="1 7">Cell outer membrane</location>
        <topology evidence="1 7">Multi-pass membrane protein</topology>
    </subcellularLocation>
</comment>
<dbReference type="SUPFAM" id="SSF49464">
    <property type="entry name" value="Carboxypeptidase regulatory domain-like"/>
    <property type="match status" value="1"/>
</dbReference>
<evidence type="ECO:0000313" key="11">
    <source>
        <dbReference type="Proteomes" id="UP000283387"/>
    </source>
</evidence>
<dbReference type="InterPro" id="IPR037066">
    <property type="entry name" value="Plug_dom_sf"/>
</dbReference>
<evidence type="ECO:0000256" key="2">
    <source>
        <dbReference type="ARBA" id="ARBA00022448"/>
    </source>
</evidence>
<keyword evidence="8" id="KW-0732">Signal</keyword>
<keyword evidence="6 7" id="KW-0998">Cell outer membrane</keyword>
<dbReference type="NCBIfam" id="TIGR04056">
    <property type="entry name" value="OMP_RagA_SusC"/>
    <property type="match status" value="1"/>
</dbReference>